<evidence type="ECO:0000256" key="1">
    <source>
        <dbReference type="ARBA" id="ARBA00022669"/>
    </source>
</evidence>
<feature type="domain" description="LysM" evidence="5">
    <location>
        <begin position="30"/>
        <end position="77"/>
    </location>
</feature>
<sequence>MASKLTYITAALVAIIASTALATVPTNCSRTYGVVSGDTCDQISVAQNVSTYQLAKVNTGVIDAACDNLFVGETICLGITGQDCDQTYEVVSGDSCAAIATAAGIDLSMLLTNNPNVAHDCSNIYPGEVHGPELVMNRARTQLPVPLCSHARQETTMTSVYGEATTVVGDTFKAGDEPSYQSKASPSSPHKGKERADEFVATMDYTLKERPFFIRIGQDGVIAALEKLDQQLVEAGRSKVLSSKLPADWTGKEVMPGRVGLINHGGLPKILTKPGRYPGFPLRNWWARSWCGTIGVSDTVIEFQGLTVVQVSQNQAAVVSDPQNHIFVIKNSGFVAFAVEGTYDVLSIVDMTHLPTAVTDPLTKVTLGWTHEVNMRSKVGAGGNKEYVVATFMNIPASNCAILQRGDDLLLLGAGQSVITNPNVTLRGIYTLGENQIEMPTKDIFTRDQVPVSLRIYLKWQLTEPLKLATHGYATPYEALRDKTQSILTQIVAHLDYSAMIKQRSLGPDNMEDGTDASSAFLDALRTRAMDEMHEASLEYGIILKDLAVIDRQFKGEIAHTMDKLTTRALQAQVEAANVDRENSNKVKQEEGALSVARIKAQTANTQADSEAYRVIAAAKAQAEKLRIEAEAQAEATRLAAKADADAILTKAEADAQVIDQFAREMELRRTEVSKVKAYGSRTIFVPTEGPGAQLGNALATGMAAGIGADARR</sequence>
<keyword evidence="7" id="KW-1185">Reference proteome</keyword>
<dbReference type="Proteomes" id="UP001213000">
    <property type="component" value="Unassembled WGS sequence"/>
</dbReference>
<dbReference type="SMART" id="SM00257">
    <property type="entry name" value="LysM"/>
    <property type="match status" value="2"/>
</dbReference>
<dbReference type="PANTHER" id="PTHR34997:SF1">
    <property type="entry name" value="PEPTIDOGLYCAN-BINDING LYSIN DOMAIN"/>
    <property type="match status" value="1"/>
</dbReference>
<evidence type="ECO:0000313" key="7">
    <source>
        <dbReference type="Proteomes" id="UP001213000"/>
    </source>
</evidence>
<dbReference type="InterPro" id="IPR036013">
    <property type="entry name" value="Band_7/SPFH_dom_sf"/>
</dbReference>
<dbReference type="InterPro" id="IPR001107">
    <property type="entry name" value="Band_7"/>
</dbReference>
<protein>
    <recommendedName>
        <fullName evidence="5">LysM domain-containing protein</fullName>
    </recommendedName>
</protein>
<dbReference type="AlphaFoldDB" id="A0AAD5YUP3"/>
<name>A0AAD5YUP3_9AGAR</name>
<comment type="caution">
    <text evidence="6">The sequence shown here is derived from an EMBL/GenBank/DDBJ whole genome shotgun (WGS) entry which is preliminary data.</text>
</comment>
<dbReference type="SUPFAM" id="SSF54106">
    <property type="entry name" value="LysM domain"/>
    <property type="match status" value="2"/>
</dbReference>
<evidence type="ECO:0000259" key="5">
    <source>
        <dbReference type="PROSITE" id="PS51782"/>
    </source>
</evidence>
<keyword evidence="1" id="KW-0147">Chitin-binding</keyword>
<dbReference type="PROSITE" id="PS51782">
    <property type="entry name" value="LYSM"/>
    <property type="match status" value="2"/>
</dbReference>
<gene>
    <name evidence="6" type="ORF">NP233_g7489</name>
</gene>
<dbReference type="InterPro" id="IPR036779">
    <property type="entry name" value="LysM_dom_sf"/>
</dbReference>
<evidence type="ECO:0000313" key="6">
    <source>
        <dbReference type="EMBL" id="KAJ3565657.1"/>
    </source>
</evidence>
<feature type="chain" id="PRO_5041974160" description="LysM domain-containing protein" evidence="4">
    <location>
        <begin position="23"/>
        <end position="713"/>
    </location>
</feature>
<dbReference type="Gene3D" id="3.30.479.30">
    <property type="entry name" value="Band 7 domain"/>
    <property type="match status" value="1"/>
</dbReference>
<feature type="region of interest" description="Disordered" evidence="3">
    <location>
        <begin position="173"/>
        <end position="195"/>
    </location>
</feature>
<dbReference type="EMBL" id="JANIEX010000550">
    <property type="protein sequence ID" value="KAJ3565657.1"/>
    <property type="molecule type" value="Genomic_DNA"/>
</dbReference>
<keyword evidence="4" id="KW-0732">Signal</keyword>
<dbReference type="CDD" id="cd00118">
    <property type="entry name" value="LysM"/>
    <property type="match status" value="1"/>
</dbReference>
<dbReference type="InterPro" id="IPR018392">
    <property type="entry name" value="LysM"/>
</dbReference>
<dbReference type="Pfam" id="PF01145">
    <property type="entry name" value="Band_7"/>
    <property type="match status" value="1"/>
</dbReference>
<evidence type="ECO:0000256" key="2">
    <source>
        <dbReference type="ARBA" id="ARBA00023026"/>
    </source>
</evidence>
<evidence type="ECO:0000256" key="3">
    <source>
        <dbReference type="SAM" id="MobiDB-lite"/>
    </source>
</evidence>
<organism evidence="6 7">
    <name type="scientific">Leucocoprinus birnbaumii</name>
    <dbReference type="NCBI Taxonomy" id="56174"/>
    <lineage>
        <taxon>Eukaryota</taxon>
        <taxon>Fungi</taxon>
        <taxon>Dikarya</taxon>
        <taxon>Basidiomycota</taxon>
        <taxon>Agaricomycotina</taxon>
        <taxon>Agaricomycetes</taxon>
        <taxon>Agaricomycetidae</taxon>
        <taxon>Agaricales</taxon>
        <taxon>Agaricineae</taxon>
        <taxon>Agaricaceae</taxon>
        <taxon>Leucocoprinus</taxon>
    </lineage>
</organism>
<dbReference type="InterPro" id="IPR052210">
    <property type="entry name" value="LysM1-like"/>
</dbReference>
<feature type="domain" description="LysM" evidence="5">
    <location>
        <begin position="86"/>
        <end position="132"/>
    </location>
</feature>
<reference evidence="6" key="1">
    <citation type="submission" date="2022-07" db="EMBL/GenBank/DDBJ databases">
        <title>Genome Sequence of Leucocoprinus birnbaumii.</title>
        <authorList>
            <person name="Buettner E."/>
        </authorList>
    </citation>
    <scope>NUCLEOTIDE SEQUENCE</scope>
    <source>
        <strain evidence="6">VT141</strain>
    </source>
</reference>
<accession>A0AAD5YUP3</accession>
<feature type="compositionally biased region" description="Polar residues" evidence="3">
    <location>
        <begin position="179"/>
        <end position="188"/>
    </location>
</feature>
<feature type="signal peptide" evidence="4">
    <location>
        <begin position="1"/>
        <end position="22"/>
    </location>
</feature>
<dbReference type="Gene3D" id="3.10.350.10">
    <property type="entry name" value="LysM domain"/>
    <property type="match status" value="2"/>
</dbReference>
<dbReference type="SUPFAM" id="SSF117892">
    <property type="entry name" value="Band 7/SPFH domain"/>
    <property type="match status" value="1"/>
</dbReference>
<dbReference type="Pfam" id="PF01476">
    <property type="entry name" value="LysM"/>
    <property type="match status" value="2"/>
</dbReference>
<proteinExistence type="predicted"/>
<evidence type="ECO:0000256" key="4">
    <source>
        <dbReference type="SAM" id="SignalP"/>
    </source>
</evidence>
<dbReference type="PANTHER" id="PTHR34997">
    <property type="entry name" value="AM15"/>
    <property type="match status" value="1"/>
</dbReference>
<keyword evidence="2" id="KW-0843">Virulence</keyword>
<dbReference type="GO" id="GO:0008061">
    <property type="term" value="F:chitin binding"/>
    <property type="evidence" value="ECO:0007669"/>
    <property type="project" value="UniProtKB-KW"/>
</dbReference>